<dbReference type="PATRIC" id="fig|908627.4.peg.8010"/>
<reference evidence="1 2" key="1">
    <citation type="journal article" date="2015" name="Genome Announc.">
        <title>Draft Genome Sequence of Burkholderia sp. Strain PML1(12), an Ectomycorrhizosphere-Inhabiting Bacterium with Effective Mineral-Weathering Ability.</title>
        <authorList>
            <person name="Uroz S."/>
            <person name="Oger P."/>
        </authorList>
    </citation>
    <scope>NUCLEOTIDE SEQUENCE [LARGE SCALE GENOMIC DNA]</scope>
    <source>
        <strain evidence="2">PML1(12)</strain>
    </source>
</reference>
<evidence type="ECO:0000313" key="1">
    <source>
        <dbReference type="EMBL" id="KLU21473.1"/>
    </source>
</evidence>
<gene>
    <name evidence="1" type="ORF">EOS_35825</name>
</gene>
<keyword evidence="2" id="KW-1185">Reference proteome</keyword>
<proteinExistence type="predicted"/>
<dbReference type="AlphaFoldDB" id="A0A0J1FNZ7"/>
<dbReference type="Proteomes" id="UP000035963">
    <property type="component" value="Unassembled WGS sequence"/>
</dbReference>
<name>A0A0J1FNZ7_9BURK</name>
<sequence>MAGEAAKDGHATPDHHATFDCECRFFAWVQGDNYGPVSRRCVYFLKDGTLPLSDTGFTQWAAPDPLNLPDALASGCVSNASGIQMTRGFSMTFTKGPCRAKSMEILFAAKGR</sequence>
<protein>
    <submittedName>
        <fullName evidence="1">Uncharacterized protein</fullName>
    </submittedName>
</protein>
<comment type="caution">
    <text evidence="1">The sequence shown here is derived from an EMBL/GenBank/DDBJ whole genome shotgun (WGS) entry which is preliminary data.</text>
</comment>
<accession>A0A0J1FNZ7</accession>
<evidence type="ECO:0000313" key="2">
    <source>
        <dbReference type="Proteomes" id="UP000035963"/>
    </source>
</evidence>
<dbReference type="EMBL" id="AEJF01000215">
    <property type="protein sequence ID" value="KLU21473.1"/>
    <property type="molecule type" value="Genomic_DNA"/>
</dbReference>
<organism evidence="1 2">
    <name type="scientific">Caballeronia mineralivorans PML1(12)</name>
    <dbReference type="NCBI Taxonomy" id="908627"/>
    <lineage>
        <taxon>Bacteria</taxon>
        <taxon>Pseudomonadati</taxon>
        <taxon>Pseudomonadota</taxon>
        <taxon>Betaproteobacteria</taxon>
        <taxon>Burkholderiales</taxon>
        <taxon>Burkholderiaceae</taxon>
        <taxon>Caballeronia</taxon>
    </lineage>
</organism>